<dbReference type="PANTHER" id="PTHR37944:SF1">
    <property type="entry name" value="PORIN B"/>
    <property type="match status" value="1"/>
</dbReference>
<name>A0A370GBP8_GLULI</name>
<gene>
    <name evidence="5" type="ORF">C7453_101438</name>
</gene>
<evidence type="ECO:0000313" key="6">
    <source>
        <dbReference type="Proteomes" id="UP000254958"/>
    </source>
</evidence>
<sequence length="566" mass="61068">MMWTKSRGNAPSAMHPAPILLEKDCSFAQSASKRYESVTNLSEARPKLSISLIDTARGGARALRAVSRRMTTTRARAGLAALALAAAFIVPGVLPARAADEDAPAASPLARPTQTAGETPPVGNLEQTIPGFLQSAYGPPSFGPPYGTTHAFGDWGGVQPWLQKHGIYAALALYEGISGNVAGGKRQSYTLAGQVGATVDIDWQKLLGAGAWSEDLWLHTLAVNGNGQNLSRLFGDNGNQVQQIYGARGNVVAHLVWAYFEKSWLHHKVDLAVGWIPTGTFFNNSPWVCCFMNVWLCGNVTPTKYLASGRDWPSGNIGTVLRLMPTRHFYVMGGLFAVSPHAYNGGISGWAWGQDNLGKLGTEVEVGWLPEFGPDHLIGHYKVGVLYDNSRYDNLYADGNGQPWIVTGLPPRRQSGQTSVWVLADQMLVRHGPGESNGLVLAGQYSYADGKTSQMNHHLVAALLDTGYLWGRPLDSVGINFQWANFSRSAIQSQEAAAAYGVPFRGANFGTPYGIQGHESIYEAFYSVHVMTGVSLQPDFQYVNHVGGTTVFKDAVVLSTALNVLF</sequence>
<feature type="region of interest" description="Disordered" evidence="3">
    <location>
        <begin position="103"/>
        <end position="125"/>
    </location>
</feature>
<comment type="caution">
    <text evidence="5">The sequence shown here is derived from an EMBL/GenBank/DDBJ whole genome shotgun (WGS) entry which is preliminary data.</text>
</comment>
<dbReference type="Pfam" id="PF04966">
    <property type="entry name" value="OprB"/>
    <property type="match status" value="1"/>
</dbReference>
<keyword evidence="4" id="KW-1133">Transmembrane helix</keyword>
<keyword evidence="4" id="KW-0812">Transmembrane</keyword>
<protein>
    <submittedName>
        <fullName evidence="5">OprB family porin</fullName>
    </submittedName>
</protein>
<comment type="similarity">
    <text evidence="1 2">Belongs to the OprB family.</text>
</comment>
<dbReference type="Gene3D" id="2.40.160.180">
    <property type="entry name" value="Carbohydrate-selective porin OprB"/>
    <property type="match status" value="1"/>
</dbReference>
<reference evidence="5 6" key="1">
    <citation type="submission" date="2018-07" db="EMBL/GenBank/DDBJ databases">
        <title>Genomic Encyclopedia of Type Strains, Phase IV (KMG-IV): sequencing the most valuable type-strain genomes for metagenomic binning, comparative biology and taxonomic classification.</title>
        <authorList>
            <person name="Goeker M."/>
        </authorList>
    </citation>
    <scope>NUCLEOTIDE SEQUENCE [LARGE SCALE GENOMIC DNA]</scope>
    <source>
        <strain evidence="5 6">DSM 5603</strain>
    </source>
</reference>
<accession>A0A370GBP8</accession>
<evidence type="ECO:0000256" key="4">
    <source>
        <dbReference type="SAM" id="Phobius"/>
    </source>
</evidence>
<dbReference type="Proteomes" id="UP000254958">
    <property type="component" value="Unassembled WGS sequence"/>
</dbReference>
<evidence type="ECO:0000256" key="2">
    <source>
        <dbReference type="RuleBase" id="RU363072"/>
    </source>
</evidence>
<evidence type="ECO:0000256" key="3">
    <source>
        <dbReference type="SAM" id="MobiDB-lite"/>
    </source>
</evidence>
<dbReference type="PANTHER" id="PTHR37944">
    <property type="entry name" value="PORIN B"/>
    <property type="match status" value="1"/>
</dbReference>
<dbReference type="EMBL" id="QQAW01000001">
    <property type="protein sequence ID" value="RDI40640.1"/>
    <property type="molecule type" value="Genomic_DNA"/>
</dbReference>
<evidence type="ECO:0000256" key="1">
    <source>
        <dbReference type="ARBA" id="ARBA00008769"/>
    </source>
</evidence>
<dbReference type="GO" id="GO:0016020">
    <property type="term" value="C:membrane"/>
    <property type="evidence" value="ECO:0007669"/>
    <property type="project" value="InterPro"/>
</dbReference>
<dbReference type="GO" id="GO:0008643">
    <property type="term" value="P:carbohydrate transport"/>
    <property type="evidence" value="ECO:0007669"/>
    <property type="project" value="InterPro"/>
</dbReference>
<dbReference type="GO" id="GO:0015288">
    <property type="term" value="F:porin activity"/>
    <property type="evidence" value="ECO:0007669"/>
    <property type="project" value="InterPro"/>
</dbReference>
<feature type="transmembrane region" description="Helical" evidence="4">
    <location>
        <begin position="77"/>
        <end position="94"/>
    </location>
</feature>
<proteinExistence type="inferred from homology"/>
<organism evidence="5 6">
    <name type="scientific">Gluconacetobacter liquefaciens</name>
    <name type="common">Acetobacter liquefaciens</name>
    <dbReference type="NCBI Taxonomy" id="89584"/>
    <lineage>
        <taxon>Bacteria</taxon>
        <taxon>Pseudomonadati</taxon>
        <taxon>Pseudomonadota</taxon>
        <taxon>Alphaproteobacteria</taxon>
        <taxon>Acetobacterales</taxon>
        <taxon>Acetobacteraceae</taxon>
        <taxon>Gluconacetobacter</taxon>
    </lineage>
</organism>
<evidence type="ECO:0000313" key="5">
    <source>
        <dbReference type="EMBL" id="RDI40640.1"/>
    </source>
</evidence>
<keyword evidence="6" id="KW-1185">Reference proteome</keyword>
<dbReference type="InterPro" id="IPR038673">
    <property type="entry name" value="OprB_sf"/>
</dbReference>
<dbReference type="InterPro" id="IPR007049">
    <property type="entry name" value="Carb-sel_porin_OprB"/>
</dbReference>
<dbReference type="AlphaFoldDB" id="A0A370GBP8"/>
<keyword evidence="4" id="KW-0472">Membrane</keyword>
<dbReference type="InterPro" id="IPR052932">
    <property type="entry name" value="OprB_Porin"/>
</dbReference>